<dbReference type="AlphaFoldDB" id="A0A9E4ZG40"/>
<evidence type="ECO:0000313" key="2">
    <source>
        <dbReference type="Proteomes" id="UP001056766"/>
    </source>
</evidence>
<reference evidence="1" key="1">
    <citation type="journal article" date="2021" name="mSystems">
        <title>Bacteria and Archaea Synergistically Convert Glycine Betaine to Biogenic Methane in the Formosa Cold Seep of the South China Sea.</title>
        <authorList>
            <person name="Li L."/>
            <person name="Zhang W."/>
            <person name="Zhang S."/>
            <person name="Song L."/>
            <person name="Sun Q."/>
            <person name="Zhang H."/>
            <person name="Xiang H."/>
            <person name="Dong X."/>
        </authorList>
    </citation>
    <scope>NUCLEOTIDE SEQUENCE</scope>
    <source>
        <strain evidence="1">LLY</strain>
    </source>
</reference>
<dbReference type="RefSeq" id="WP_250868425.1">
    <property type="nucleotide sequence ID" value="NZ_JAGSOI010000034.1"/>
</dbReference>
<reference evidence="1" key="2">
    <citation type="submission" date="2021-04" db="EMBL/GenBank/DDBJ databases">
        <authorList>
            <person name="Dong X."/>
        </authorList>
    </citation>
    <scope>NUCLEOTIDE SEQUENCE</scope>
    <source>
        <strain evidence="1">LLY</strain>
    </source>
</reference>
<proteinExistence type="predicted"/>
<gene>
    <name evidence="1" type="ORF">KDK67_08775</name>
</gene>
<name>A0A9E4ZG40_9EURY</name>
<comment type="caution">
    <text evidence="1">The sequence shown here is derived from an EMBL/GenBank/DDBJ whole genome shotgun (WGS) entry which is preliminary data.</text>
</comment>
<dbReference type="Proteomes" id="UP001056766">
    <property type="component" value="Unassembled WGS sequence"/>
</dbReference>
<sequence>MAHENVSIDETLFGEIENKISYTSVLSHLKRNNFTEDFEFESVKEIYDIATQNYILNFEINEDNSIVVNNKDGLKDFLIVCQHKLYRGLLDDDRIFKGVGKELKRR</sequence>
<protein>
    <submittedName>
        <fullName evidence="1">Uncharacterized protein</fullName>
    </submittedName>
</protein>
<accession>A0A9E4ZG40</accession>
<evidence type="ECO:0000313" key="1">
    <source>
        <dbReference type="EMBL" id="MCM1987077.1"/>
    </source>
</evidence>
<keyword evidence="2" id="KW-1185">Reference proteome</keyword>
<organism evidence="1 2">
    <name type="scientific">Methanococcoides seepicolus</name>
    <dbReference type="NCBI Taxonomy" id="2828780"/>
    <lineage>
        <taxon>Archaea</taxon>
        <taxon>Methanobacteriati</taxon>
        <taxon>Methanobacteriota</taxon>
        <taxon>Stenosarchaea group</taxon>
        <taxon>Methanomicrobia</taxon>
        <taxon>Methanosarcinales</taxon>
        <taxon>Methanosarcinaceae</taxon>
        <taxon>Methanococcoides</taxon>
    </lineage>
</organism>
<dbReference type="EMBL" id="JAGSOI010000034">
    <property type="protein sequence ID" value="MCM1987077.1"/>
    <property type="molecule type" value="Genomic_DNA"/>
</dbReference>